<name>A0ABV0A4Y6_9HYPH</name>
<organism evidence="1 2">
    <name type="scientific">Methylobacterium ajmalii</name>
    <dbReference type="NCBI Taxonomy" id="2738439"/>
    <lineage>
        <taxon>Bacteria</taxon>
        <taxon>Pseudomonadati</taxon>
        <taxon>Pseudomonadota</taxon>
        <taxon>Alphaproteobacteria</taxon>
        <taxon>Hyphomicrobiales</taxon>
        <taxon>Methylobacteriaceae</taxon>
        <taxon>Methylobacterium</taxon>
    </lineage>
</organism>
<keyword evidence="2" id="KW-1185">Reference proteome</keyword>
<reference evidence="1 2" key="1">
    <citation type="journal article" date="2023" name="PLoS ONE">
        <title>Complete genome assembly of Hawai'i environmental nontuberculous mycobacteria reveals unexpected co-isolation with methylobacteria.</title>
        <authorList>
            <person name="Hendrix J."/>
            <person name="Epperson L.E."/>
            <person name="Tong E.I."/>
            <person name="Chan Y.L."/>
            <person name="Hasan N.A."/>
            <person name="Dawrs S.N."/>
            <person name="Norton G.J."/>
            <person name="Virdi R."/>
            <person name="Crooks J.L."/>
            <person name="Chan E.D."/>
            <person name="Honda J.R."/>
            <person name="Strong M."/>
        </authorList>
    </citation>
    <scope>NUCLEOTIDE SEQUENCE [LARGE SCALE GENOMIC DNA]</scope>
    <source>
        <strain evidence="1 2">NJH_HI04-1</strain>
    </source>
</reference>
<sequence>MADQQGQKPTYNHLILMAFSVVSERKSGKDITPAMLRAALMQRIKDLDENNEWLEACGPPEDTYKMED</sequence>
<gene>
    <name evidence="1" type="ORF">PUR29_35115</name>
</gene>
<dbReference type="RefSeq" id="WP_346013797.1">
    <property type="nucleotide sequence ID" value="NZ_JAQYXP010000006.1"/>
</dbReference>
<comment type="caution">
    <text evidence="1">The sequence shown here is derived from an EMBL/GenBank/DDBJ whole genome shotgun (WGS) entry which is preliminary data.</text>
</comment>
<accession>A0ABV0A4Y6</accession>
<protein>
    <submittedName>
        <fullName evidence="1">Uncharacterized protein</fullName>
    </submittedName>
</protein>
<dbReference type="Proteomes" id="UP001407347">
    <property type="component" value="Unassembled WGS sequence"/>
</dbReference>
<proteinExistence type="predicted"/>
<evidence type="ECO:0000313" key="2">
    <source>
        <dbReference type="Proteomes" id="UP001407347"/>
    </source>
</evidence>
<dbReference type="EMBL" id="JAQYXP010000006">
    <property type="protein sequence ID" value="MEN3238673.1"/>
    <property type="molecule type" value="Genomic_DNA"/>
</dbReference>
<evidence type="ECO:0000313" key="1">
    <source>
        <dbReference type="EMBL" id="MEN3238673.1"/>
    </source>
</evidence>